<evidence type="ECO:0000313" key="7">
    <source>
        <dbReference type="EMBL" id="KAF2211247.1"/>
    </source>
</evidence>
<dbReference type="GO" id="GO:0071949">
    <property type="term" value="F:FAD binding"/>
    <property type="evidence" value="ECO:0007669"/>
    <property type="project" value="InterPro"/>
</dbReference>
<proteinExistence type="inferred from homology"/>
<dbReference type="InterPro" id="IPR016169">
    <property type="entry name" value="FAD-bd_PCMH_sub2"/>
</dbReference>
<accession>A0A6A6FCW1</accession>
<gene>
    <name evidence="7" type="ORF">CERZMDRAFT_43502</name>
</gene>
<evidence type="ECO:0000313" key="8">
    <source>
        <dbReference type="Proteomes" id="UP000799539"/>
    </source>
</evidence>
<evidence type="ECO:0000259" key="6">
    <source>
        <dbReference type="PROSITE" id="PS51387"/>
    </source>
</evidence>
<feature type="domain" description="FAD-binding PCMH-type" evidence="6">
    <location>
        <begin position="67"/>
        <end position="239"/>
    </location>
</feature>
<name>A0A6A6FCW1_9PEZI</name>
<dbReference type="PROSITE" id="PS51387">
    <property type="entry name" value="FAD_PCMH"/>
    <property type="match status" value="1"/>
</dbReference>
<evidence type="ECO:0000256" key="2">
    <source>
        <dbReference type="ARBA" id="ARBA00022630"/>
    </source>
</evidence>
<dbReference type="SUPFAM" id="SSF56176">
    <property type="entry name" value="FAD-binding/transporter-associated domain-like"/>
    <property type="match status" value="1"/>
</dbReference>
<dbReference type="PANTHER" id="PTHR42973">
    <property type="entry name" value="BINDING OXIDOREDUCTASE, PUTATIVE (AFU_ORTHOLOGUE AFUA_1G17690)-RELATED"/>
    <property type="match status" value="1"/>
</dbReference>
<feature type="signal peptide" evidence="5">
    <location>
        <begin position="1"/>
        <end position="20"/>
    </location>
</feature>
<keyword evidence="4" id="KW-0560">Oxidoreductase</keyword>
<dbReference type="InterPro" id="IPR050416">
    <property type="entry name" value="FAD-linked_Oxidoreductase"/>
</dbReference>
<protein>
    <recommendedName>
        <fullName evidence="6">FAD-binding PCMH-type domain-containing protein</fullName>
    </recommendedName>
</protein>
<keyword evidence="3" id="KW-0274">FAD</keyword>
<dbReference type="OrthoDB" id="2151789at2759"/>
<dbReference type="InterPro" id="IPR006094">
    <property type="entry name" value="Oxid_FAD_bind_N"/>
</dbReference>
<dbReference type="Pfam" id="PF01565">
    <property type="entry name" value="FAD_binding_4"/>
    <property type="match status" value="1"/>
</dbReference>
<evidence type="ECO:0000256" key="4">
    <source>
        <dbReference type="ARBA" id="ARBA00023002"/>
    </source>
</evidence>
<evidence type="ECO:0000256" key="3">
    <source>
        <dbReference type="ARBA" id="ARBA00022827"/>
    </source>
</evidence>
<evidence type="ECO:0000256" key="5">
    <source>
        <dbReference type="SAM" id="SignalP"/>
    </source>
</evidence>
<organism evidence="7 8">
    <name type="scientific">Cercospora zeae-maydis SCOH1-5</name>
    <dbReference type="NCBI Taxonomy" id="717836"/>
    <lineage>
        <taxon>Eukaryota</taxon>
        <taxon>Fungi</taxon>
        <taxon>Dikarya</taxon>
        <taxon>Ascomycota</taxon>
        <taxon>Pezizomycotina</taxon>
        <taxon>Dothideomycetes</taxon>
        <taxon>Dothideomycetidae</taxon>
        <taxon>Mycosphaerellales</taxon>
        <taxon>Mycosphaerellaceae</taxon>
        <taxon>Cercospora</taxon>
    </lineage>
</organism>
<keyword evidence="5" id="KW-0732">Signal</keyword>
<dbReference type="EMBL" id="ML992677">
    <property type="protein sequence ID" value="KAF2211247.1"/>
    <property type="molecule type" value="Genomic_DNA"/>
</dbReference>
<dbReference type="Proteomes" id="UP000799539">
    <property type="component" value="Unassembled WGS sequence"/>
</dbReference>
<reference evidence="7" key="1">
    <citation type="journal article" date="2020" name="Stud. Mycol.">
        <title>101 Dothideomycetes genomes: a test case for predicting lifestyles and emergence of pathogens.</title>
        <authorList>
            <person name="Haridas S."/>
            <person name="Albert R."/>
            <person name="Binder M."/>
            <person name="Bloem J."/>
            <person name="Labutti K."/>
            <person name="Salamov A."/>
            <person name="Andreopoulos B."/>
            <person name="Baker S."/>
            <person name="Barry K."/>
            <person name="Bills G."/>
            <person name="Bluhm B."/>
            <person name="Cannon C."/>
            <person name="Castanera R."/>
            <person name="Culley D."/>
            <person name="Daum C."/>
            <person name="Ezra D."/>
            <person name="Gonzalez J."/>
            <person name="Henrissat B."/>
            <person name="Kuo A."/>
            <person name="Liang C."/>
            <person name="Lipzen A."/>
            <person name="Lutzoni F."/>
            <person name="Magnuson J."/>
            <person name="Mondo S."/>
            <person name="Nolan M."/>
            <person name="Ohm R."/>
            <person name="Pangilinan J."/>
            <person name="Park H.-J."/>
            <person name="Ramirez L."/>
            <person name="Alfaro M."/>
            <person name="Sun H."/>
            <person name="Tritt A."/>
            <person name="Yoshinaga Y."/>
            <person name="Zwiers L.-H."/>
            <person name="Turgeon B."/>
            <person name="Goodwin S."/>
            <person name="Spatafora J."/>
            <person name="Crous P."/>
            <person name="Grigoriev I."/>
        </authorList>
    </citation>
    <scope>NUCLEOTIDE SEQUENCE</scope>
    <source>
        <strain evidence="7">SCOH1-5</strain>
    </source>
</reference>
<comment type="similarity">
    <text evidence="1">Belongs to the oxygen-dependent FAD-linked oxidoreductase family.</text>
</comment>
<dbReference type="InterPro" id="IPR016166">
    <property type="entry name" value="FAD-bd_PCMH"/>
</dbReference>
<sequence>MPSTLRLALLFGSIVSTGIAAPNADALATCKTLDDSYPDQVATNGGDVPLGLAYTQARTSYWSQANTDNKPACIFFPKTALEIQFAVQTLNKYNTAPWAIKGAGHNPNVGFSSTRDGVLIATHEFMATTTLDSNNLAHVGPGNRWVDVANALQSSGRAVVSGRLGVVGVPGLTMGGGLSFLSTQYGMTADNVVEFEVVTAEGELTRANKDQNSDLFYAMKGGGGQFAIVTEFVMQTYPIGKVWGGHKIFSIAQKDALINATHNLNSDYYDQKAAVIVTYSSTLDDLVDIFVVFMFYDGPEPGAILDEFNSIPSLLDQTKPNRDYNELLDANSFFSLPAQRYLIRTGTLPNLPGAQGVDLYNFAFTSFFDGAKEAQLKEIDNYVFSMAFQPIPHQLANNSVNNPSGVNLIGLDPNYGDKVFLEYDVSWLSRLTDQRAAATITNLTQAAQDYGQSKYANSGDLEWGYRPLFMNDAMFNQDPLKSYPAESYARLQQIQRERDPNGFFSTRTGGFKV</sequence>
<dbReference type="PANTHER" id="PTHR42973:SF13">
    <property type="entry name" value="FAD-BINDING PCMH-TYPE DOMAIN-CONTAINING PROTEIN"/>
    <property type="match status" value="1"/>
</dbReference>
<dbReference type="AlphaFoldDB" id="A0A6A6FCW1"/>
<keyword evidence="2" id="KW-0285">Flavoprotein</keyword>
<evidence type="ECO:0000256" key="1">
    <source>
        <dbReference type="ARBA" id="ARBA00005466"/>
    </source>
</evidence>
<dbReference type="Gene3D" id="3.30.465.10">
    <property type="match status" value="1"/>
</dbReference>
<feature type="chain" id="PRO_5025444794" description="FAD-binding PCMH-type domain-containing protein" evidence="5">
    <location>
        <begin position="21"/>
        <end position="513"/>
    </location>
</feature>
<keyword evidence="8" id="KW-1185">Reference proteome</keyword>
<dbReference type="InterPro" id="IPR036318">
    <property type="entry name" value="FAD-bd_PCMH-like_sf"/>
</dbReference>
<dbReference type="GO" id="GO:0016491">
    <property type="term" value="F:oxidoreductase activity"/>
    <property type="evidence" value="ECO:0007669"/>
    <property type="project" value="UniProtKB-KW"/>
</dbReference>